<dbReference type="PANTHER" id="PTHR30606:SF9">
    <property type="entry name" value="LIPID A BIOSYNTHESIS LAUROYLTRANSFERASE"/>
    <property type="match status" value="1"/>
</dbReference>
<keyword evidence="3" id="KW-0997">Cell inner membrane</keyword>
<keyword evidence="5" id="KW-0472">Membrane</keyword>
<organism evidence="7">
    <name type="scientific">mine drainage metagenome</name>
    <dbReference type="NCBI Taxonomy" id="410659"/>
    <lineage>
        <taxon>unclassified sequences</taxon>
        <taxon>metagenomes</taxon>
        <taxon>ecological metagenomes</taxon>
    </lineage>
</organism>
<dbReference type="GO" id="GO:1901137">
    <property type="term" value="P:carbohydrate derivative biosynthetic process"/>
    <property type="evidence" value="ECO:0007669"/>
    <property type="project" value="UniProtKB-ARBA"/>
</dbReference>
<protein>
    <submittedName>
        <fullName evidence="7">Putative Bacterial lipid A biosynthesis acyltransferase</fullName>
    </submittedName>
</protein>
<keyword evidence="6 7" id="KW-0012">Acyltransferase</keyword>
<dbReference type="GO" id="GO:0008610">
    <property type="term" value="P:lipid biosynthetic process"/>
    <property type="evidence" value="ECO:0007669"/>
    <property type="project" value="UniProtKB-ARBA"/>
</dbReference>
<accession>E6PN97</accession>
<dbReference type="AlphaFoldDB" id="E6PN97"/>
<dbReference type="PANTHER" id="PTHR30606">
    <property type="entry name" value="LIPID A BIOSYNTHESIS LAUROYL ACYLTRANSFERASE"/>
    <property type="match status" value="1"/>
</dbReference>
<dbReference type="GO" id="GO:0005886">
    <property type="term" value="C:plasma membrane"/>
    <property type="evidence" value="ECO:0007669"/>
    <property type="project" value="UniProtKB-SubCell"/>
</dbReference>
<dbReference type="CDD" id="cd07984">
    <property type="entry name" value="LPLAT_LABLAT-like"/>
    <property type="match status" value="1"/>
</dbReference>
<reference evidence="7" key="1">
    <citation type="submission" date="2009-10" db="EMBL/GenBank/DDBJ databases">
        <title>Diversity of trophic interactions inside an arsenic-rich microbial ecosystem.</title>
        <authorList>
            <person name="Bertin P.N."/>
            <person name="Heinrich-Salmeron A."/>
            <person name="Pelletier E."/>
            <person name="Goulhen-Chollet F."/>
            <person name="Arsene-Ploetze F."/>
            <person name="Gallien S."/>
            <person name="Calteau A."/>
            <person name="Vallenet D."/>
            <person name="Casiot C."/>
            <person name="Chane-Woon-Ming B."/>
            <person name="Giloteaux L."/>
            <person name="Barakat M."/>
            <person name="Bonnefoy V."/>
            <person name="Bruneel O."/>
            <person name="Chandler M."/>
            <person name="Cleiss J."/>
            <person name="Duran R."/>
            <person name="Elbaz-Poulichet F."/>
            <person name="Fonknechten N."/>
            <person name="Lauga B."/>
            <person name="Mornico D."/>
            <person name="Ortet P."/>
            <person name="Schaeffer C."/>
            <person name="Siguier P."/>
            <person name="Alexander Thil Smith A."/>
            <person name="Van Dorsselaer A."/>
            <person name="Weissenbach J."/>
            <person name="Medigue C."/>
            <person name="Le Paslier D."/>
        </authorList>
    </citation>
    <scope>NUCLEOTIDE SEQUENCE</scope>
</reference>
<gene>
    <name evidence="7" type="ORF">CARN2_1257</name>
</gene>
<evidence type="ECO:0000256" key="2">
    <source>
        <dbReference type="ARBA" id="ARBA00022475"/>
    </source>
</evidence>
<comment type="caution">
    <text evidence="7">The sequence shown here is derived from an EMBL/GenBank/DDBJ whole genome shotgun (WGS) entry which is preliminary data.</text>
</comment>
<evidence type="ECO:0000256" key="4">
    <source>
        <dbReference type="ARBA" id="ARBA00022679"/>
    </source>
</evidence>
<dbReference type="PIRSF" id="PIRSF026649">
    <property type="entry name" value="MsbB"/>
    <property type="match status" value="1"/>
</dbReference>
<dbReference type="EMBL" id="CABM01000026">
    <property type="protein sequence ID" value="CBH96399.1"/>
    <property type="molecule type" value="Genomic_DNA"/>
</dbReference>
<sequence length="296" mass="33738">MSRIGLGLLWLLHLLPYGVIGRIGTAMGVVLWPLARKRRAITLRNLELCFPDWTQARREQVGRAHFICVSRAFLERVVLWWASPARLEQVLHLRGAVDEALHGDGAVLLLGIHFEGMDAAWTALTLAAQRPLSGMYTPQKSKVLDRWVLDGRSRFHTERIVSRHEGAGGMLRALRRGTPFYTLPDMDFGERHSRFIPFFGVPAATLDAVPRLAASSKARVYPVVARMLPGYAGYEITIHPAWDHFPTLRDGRLADIDADLLRMNHFIEQRVLEMPEQYHWVHKRFKTRPPGEPSLY</sequence>
<evidence type="ECO:0000256" key="3">
    <source>
        <dbReference type="ARBA" id="ARBA00022519"/>
    </source>
</evidence>
<dbReference type="InterPro" id="IPR004960">
    <property type="entry name" value="LipA_acyltrans"/>
</dbReference>
<proteinExistence type="predicted"/>
<evidence type="ECO:0000256" key="5">
    <source>
        <dbReference type="ARBA" id="ARBA00023136"/>
    </source>
</evidence>
<comment type="subcellular location">
    <subcellularLocation>
        <location evidence="1">Cell inner membrane</location>
    </subcellularLocation>
</comment>
<dbReference type="Pfam" id="PF03279">
    <property type="entry name" value="Lip_A_acyltrans"/>
    <property type="match status" value="1"/>
</dbReference>
<evidence type="ECO:0000313" key="7">
    <source>
        <dbReference type="EMBL" id="CBH96399.1"/>
    </source>
</evidence>
<evidence type="ECO:0000256" key="6">
    <source>
        <dbReference type="ARBA" id="ARBA00023315"/>
    </source>
</evidence>
<name>E6PN97_9ZZZZ</name>
<dbReference type="GO" id="GO:0016746">
    <property type="term" value="F:acyltransferase activity"/>
    <property type="evidence" value="ECO:0007669"/>
    <property type="project" value="UniProtKB-KW"/>
</dbReference>
<keyword evidence="2" id="KW-1003">Cell membrane</keyword>
<evidence type="ECO:0000256" key="1">
    <source>
        <dbReference type="ARBA" id="ARBA00004533"/>
    </source>
</evidence>
<keyword evidence="4 7" id="KW-0808">Transferase</keyword>